<name>A0A2N5N586_9BACL</name>
<dbReference type="Gene3D" id="3.30.370.10">
    <property type="entry name" value="Barstar-like"/>
    <property type="match status" value="1"/>
</dbReference>
<evidence type="ECO:0000259" key="2">
    <source>
        <dbReference type="Pfam" id="PF01337"/>
    </source>
</evidence>
<reference evidence="3 4" key="1">
    <citation type="submission" date="2017-05" db="EMBL/GenBank/DDBJ databases">
        <title>Functional genome analysis of Paenibacillus pasadenensis strain R16: insights on endophytic life style and antifungal activity.</title>
        <authorList>
            <person name="Passera A."/>
            <person name="Marcolungo L."/>
            <person name="Casati P."/>
            <person name="Brasca M."/>
            <person name="Quaglino F."/>
            <person name="Delledonne M."/>
        </authorList>
    </citation>
    <scope>NUCLEOTIDE SEQUENCE [LARGE SCALE GENOMIC DNA]</scope>
    <source>
        <strain evidence="3 4">R16</strain>
    </source>
</reference>
<dbReference type="EMBL" id="NFEZ01000004">
    <property type="protein sequence ID" value="PLT45470.1"/>
    <property type="molecule type" value="Genomic_DNA"/>
</dbReference>
<gene>
    <name evidence="3" type="ORF">B8V81_3901</name>
</gene>
<feature type="domain" description="Barstar (barnase inhibitor)" evidence="2">
    <location>
        <begin position="1"/>
        <end position="85"/>
    </location>
</feature>
<comment type="similarity">
    <text evidence="1">Belongs to the barstar family.</text>
</comment>
<dbReference type="InterPro" id="IPR035905">
    <property type="entry name" value="Barstar-like_sf"/>
</dbReference>
<evidence type="ECO:0000313" key="3">
    <source>
        <dbReference type="EMBL" id="PLT45470.1"/>
    </source>
</evidence>
<comment type="caution">
    <text evidence="3">The sequence shown here is derived from an EMBL/GenBank/DDBJ whole genome shotgun (WGS) entry which is preliminary data.</text>
</comment>
<organism evidence="3 4">
    <name type="scientific">Paenibacillus pasadenensis</name>
    <dbReference type="NCBI Taxonomy" id="217090"/>
    <lineage>
        <taxon>Bacteria</taxon>
        <taxon>Bacillati</taxon>
        <taxon>Bacillota</taxon>
        <taxon>Bacilli</taxon>
        <taxon>Bacillales</taxon>
        <taxon>Paenibacillaceae</taxon>
        <taxon>Paenibacillus</taxon>
    </lineage>
</organism>
<dbReference type="AlphaFoldDB" id="A0A2N5N586"/>
<dbReference type="Pfam" id="PF01337">
    <property type="entry name" value="Barstar"/>
    <property type="match status" value="1"/>
</dbReference>
<protein>
    <recommendedName>
        <fullName evidence="2">Barstar (barnase inhibitor) domain-containing protein</fullName>
    </recommendedName>
</protein>
<proteinExistence type="inferred from homology"/>
<sequence length="91" mass="10627">MRELLLDGSKLQAWNDIHDWFAEQFGFPEHYGRNLDALYDCLGDYAAPPLRLRWLRFEESRVRLGEDAARALLQLLQDVESELDGFEVSVE</sequence>
<dbReference type="Proteomes" id="UP000234789">
    <property type="component" value="Unassembled WGS sequence"/>
</dbReference>
<evidence type="ECO:0000313" key="4">
    <source>
        <dbReference type="Proteomes" id="UP000234789"/>
    </source>
</evidence>
<accession>A0A2N5N586</accession>
<dbReference type="SUPFAM" id="SSF52038">
    <property type="entry name" value="Barstar-related"/>
    <property type="match status" value="1"/>
</dbReference>
<evidence type="ECO:0000256" key="1">
    <source>
        <dbReference type="ARBA" id="ARBA00006845"/>
    </source>
</evidence>
<dbReference type="RefSeq" id="WP_028599603.1">
    <property type="nucleotide sequence ID" value="NZ_BIMM01000002.1"/>
</dbReference>
<keyword evidence="4" id="KW-1185">Reference proteome</keyword>
<dbReference type="InterPro" id="IPR000468">
    <property type="entry name" value="Barstar"/>
</dbReference>